<dbReference type="Proteomes" id="UP001519460">
    <property type="component" value="Unassembled WGS sequence"/>
</dbReference>
<accession>A0ABD0LLQ7</accession>
<keyword evidence="2" id="KW-1185">Reference proteome</keyword>
<evidence type="ECO:0000313" key="2">
    <source>
        <dbReference type="Proteomes" id="UP001519460"/>
    </source>
</evidence>
<dbReference type="AlphaFoldDB" id="A0ABD0LLQ7"/>
<sequence length="280" mass="29741">MWAVIWVPQRTLDSVCRTNADCGASMACNRSRGPEPERGLCSCLEGHISLDATTCVREEEPDGGTDVGCKGDADCSDDMECLGTTDVRQCQCRSGFVTTQEGLCGLGAGMRCTPGAGDCGDGMSCVGDEGNEMCKCDEGMRLRSDGYCGGIIKASCEFDYECADVMLCVDEVCSCSHNTFIRTDGTCGLKHGQRCSRVEQCADHMLCSTQDDVTVCKCDKQHIAHSSGACVPQKLGSSSSACSVWTSATALFSGGPALLLVLSSLWLCFQPTLLSFMVLH</sequence>
<protein>
    <submittedName>
        <fullName evidence="1">Uncharacterized protein</fullName>
    </submittedName>
</protein>
<name>A0ABD0LLQ7_9CAEN</name>
<organism evidence="1 2">
    <name type="scientific">Batillaria attramentaria</name>
    <dbReference type="NCBI Taxonomy" id="370345"/>
    <lineage>
        <taxon>Eukaryota</taxon>
        <taxon>Metazoa</taxon>
        <taxon>Spiralia</taxon>
        <taxon>Lophotrochozoa</taxon>
        <taxon>Mollusca</taxon>
        <taxon>Gastropoda</taxon>
        <taxon>Caenogastropoda</taxon>
        <taxon>Sorbeoconcha</taxon>
        <taxon>Cerithioidea</taxon>
        <taxon>Batillariidae</taxon>
        <taxon>Batillaria</taxon>
    </lineage>
</organism>
<gene>
    <name evidence="1" type="ORF">BaRGS_00008285</name>
</gene>
<comment type="caution">
    <text evidence="1">The sequence shown here is derived from an EMBL/GenBank/DDBJ whole genome shotgun (WGS) entry which is preliminary data.</text>
</comment>
<proteinExistence type="predicted"/>
<evidence type="ECO:0000313" key="1">
    <source>
        <dbReference type="EMBL" id="KAK7500378.1"/>
    </source>
</evidence>
<reference evidence="1 2" key="1">
    <citation type="journal article" date="2023" name="Sci. Data">
        <title>Genome assembly of the Korean intertidal mud-creeper Batillaria attramentaria.</title>
        <authorList>
            <person name="Patra A.K."/>
            <person name="Ho P.T."/>
            <person name="Jun S."/>
            <person name="Lee S.J."/>
            <person name="Kim Y."/>
            <person name="Won Y.J."/>
        </authorList>
    </citation>
    <scope>NUCLEOTIDE SEQUENCE [LARGE SCALE GENOMIC DNA]</scope>
    <source>
        <strain evidence="1">Wonlab-2016</strain>
    </source>
</reference>
<dbReference type="EMBL" id="JACVVK020000037">
    <property type="protein sequence ID" value="KAK7500378.1"/>
    <property type="molecule type" value="Genomic_DNA"/>
</dbReference>